<sequence length="692" mass="73330">MYRTLYARFRYSSFFTRFLILCCCTLCSSSALFAQQATEAWAARYGAADRDEEPYSITVDQAGNSYVAGIYANTSDGSQWVMVKYSPAGERLWASVNSNGSPKSIAVDNVGGVYMIGNMDGVAPSGGADFMTVRYDAATGAQTWVSRYNGPANGIDWVSALAVDNAGGVFVTGRSEGINSKSDYATIRYDAVTGAQSWVSRYNGPAYEADNATDIAVDNAGGVYVTGTSYSYSYSGALVPTYLTMRYVAATGARTWLNQYGTSLSNSAGSIAVDNSGRVYVGGSTQAFKDIYGTVLCISASTGNQIWSSQSSGSVNSLEVDNAGGVYVLDYVINRSTNTSYSTLARYDAAGGVRSWYKLYDGTPRDLGADKTGVYTTGSGGTTRYNAADGAVVWNKPQNGNALDLDQSSNVLVTGLAFDPSTGNDLLTVKYSQVPSADNSFTFYRAVNLNGPALTLDGNAWAGSTAPNYSTNGTGFTNSTTPLVPATDAARTDMIRSSVYRVNSLKVSLSAVPAGIYQVYLYVWEDNGAEAYSLTLNGQVVRSTYNSGLAGTWARLGPYDVTLTAKGSVQLVSRGGTANFSGIELWKQQPAAARTETAALPAALPLVSAQCQAYPNPSADGRYHLVLPEALRGEVEYVLLSAVGQPLRKGTLHVSGTGAAELDVSAQLNQPGIQYLQLTGTNARAHLKLLHR</sequence>
<dbReference type="AlphaFoldDB" id="A0A4Q5LDB8"/>
<dbReference type="InterPro" id="IPR052918">
    <property type="entry name" value="Motility_Chemotaxis_Reg"/>
</dbReference>
<dbReference type="SUPFAM" id="SSF63829">
    <property type="entry name" value="Calcium-dependent phosphotriesterase"/>
    <property type="match status" value="1"/>
</dbReference>
<dbReference type="InterPro" id="IPR002372">
    <property type="entry name" value="PQQ_rpt_dom"/>
</dbReference>
<keyword evidence="4" id="KW-1185">Reference proteome</keyword>
<evidence type="ECO:0000256" key="1">
    <source>
        <dbReference type="SAM" id="SignalP"/>
    </source>
</evidence>
<dbReference type="PANTHER" id="PTHR35580">
    <property type="entry name" value="CELL SURFACE GLYCOPROTEIN (S-LAYER PROTEIN)-LIKE PROTEIN"/>
    <property type="match status" value="1"/>
</dbReference>
<reference evidence="3 4" key="1">
    <citation type="submission" date="2019-02" db="EMBL/GenBank/DDBJ databases">
        <title>Bacterial novel species isolated from soil.</title>
        <authorList>
            <person name="Jung H.-Y."/>
        </authorList>
    </citation>
    <scope>NUCLEOTIDE SEQUENCE [LARGE SCALE GENOMIC DNA]</scope>
    <source>
        <strain evidence="3 4">1-3-3-3</strain>
    </source>
</reference>
<evidence type="ECO:0000259" key="2">
    <source>
        <dbReference type="Pfam" id="PF13360"/>
    </source>
</evidence>
<accession>A0A4Q5LDB8</accession>
<name>A0A4Q5LDB8_9BACT</name>
<feature type="signal peptide" evidence="1">
    <location>
        <begin position="1"/>
        <end position="34"/>
    </location>
</feature>
<dbReference type="Gene3D" id="2.120.10.30">
    <property type="entry name" value="TolB, C-terminal domain"/>
    <property type="match status" value="1"/>
</dbReference>
<dbReference type="InterPro" id="IPR010620">
    <property type="entry name" value="SBBP_repeat"/>
</dbReference>
<dbReference type="InterPro" id="IPR015943">
    <property type="entry name" value="WD40/YVTN_repeat-like_dom_sf"/>
</dbReference>
<feature type="domain" description="Pyrrolo-quinoline quinone repeat" evidence="2">
    <location>
        <begin position="249"/>
        <end position="400"/>
    </location>
</feature>
<evidence type="ECO:0000313" key="4">
    <source>
        <dbReference type="Proteomes" id="UP000294155"/>
    </source>
</evidence>
<dbReference type="InterPro" id="IPR011042">
    <property type="entry name" value="6-blade_b-propeller_TolB-like"/>
</dbReference>
<evidence type="ECO:0000313" key="3">
    <source>
        <dbReference type="EMBL" id="RYU79559.1"/>
    </source>
</evidence>
<dbReference type="Pfam" id="PF06739">
    <property type="entry name" value="SBBP"/>
    <property type="match status" value="2"/>
</dbReference>
<comment type="caution">
    <text evidence="3">The sequence shown here is derived from an EMBL/GenBank/DDBJ whole genome shotgun (WGS) entry which is preliminary data.</text>
</comment>
<dbReference type="SUPFAM" id="SSF50998">
    <property type="entry name" value="Quinoprotein alcohol dehydrogenase-like"/>
    <property type="match status" value="1"/>
</dbReference>
<dbReference type="EMBL" id="SEWE01000018">
    <property type="protein sequence ID" value="RYU79559.1"/>
    <property type="molecule type" value="Genomic_DNA"/>
</dbReference>
<protein>
    <recommendedName>
        <fullName evidence="2">Pyrrolo-quinoline quinone repeat domain-containing protein</fullName>
    </recommendedName>
</protein>
<dbReference type="Proteomes" id="UP000294155">
    <property type="component" value="Unassembled WGS sequence"/>
</dbReference>
<dbReference type="RefSeq" id="WP_129921070.1">
    <property type="nucleotide sequence ID" value="NZ_SEWE01000018.1"/>
</dbReference>
<organism evidence="3 4">
    <name type="scientific">Hymenobacter persicinus</name>
    <dbReference type="NCBI Taxonomy" id="2025506"/>
    <lineage>
        <taxon>Bacteria</taxon>
        <taxon>Pseudomonadati</taxon>
        <taxon>Bacteroidota</taxon>
        <taxon>Cytophagia</taxon>
        <taxon>Cytophagales</taxon>
        <taxon>Hymenobacteraceae</taxon>
        <taxon>Hymenobacter</taxon>
    </lineage>
</organism>
<dbReference type="Pfam" id="PF13360">
    <property type="entry name" value="PQQ_2"/>
    <property type="match status" value="1"/>
</dbReference>
<proteinExistence type="predicted"/>
<dbReference type="Gene3D" id="2.130.10.10">
    <property type="entry name" value="YVTN repeat-like/Quinoprotein amine dehydrogenase"/>
    <property type="match status" value="1"/>
</dbReference>
<gene>
    <name evidence="3" type="ORF">EWM57_10355</name>
</gene>
<keyword evidence="1" id="KW-0732">Signal</keyword>
<feature type="chain" id="PRO_5020573649" description="Pyrrolo-quinoline quinone repeat domain-containing protein" evidence="1">
    <location>
        <begin position="35"/>
        <end position="692"/>
    </location>
</feature>
<dbReference type="InterPro" id="IPR011047">
    <property type="entry name" value="Quinoprotein_ADH-like_sf"/>
</dbReference>
<dbReference type="OrthoDB" id="887009at2"/>
<dbReference type="PANTHER" id="PTHR35580:SF1">
    <property type="entry name" value="PHYTASE-LIKE DOMAIN-CONTAINING PROTEIN"/>
    <property type="match status" value="1"/>
</dbReference>